<dbReference type="EMBL" id="SRRM01000022">
    <property type="protein sequence ID" value="TKY84629.1"/>
    <property type="molecule type" value="Genomic_DNA"/>
</dbReference>
<feature type="region of interest" description="Disordered" evidence="2">
    <location>
        <begin position="220"/>
        <end position="253"/>
    </location>
</feature>
<dbReference type="GeneID" id="40729426"/>
<proteinExistence type="predicted"/>
<dbReference type="Proteomes" id="UP000306050">
    <property type="component" value="Chromosome SGRAM_9"/>
</dbReference>
<gene>
    <name evidence="3" type="ORF">EX895_006531</name>
</gene>
<keyword evidence="1" id="KW-0175">Coiled coil</keyword>
<feature type="compositionally biased region" description="Basic and acidic residues" evidence="2">
    <location>
        <begin position="50"/>
        <end position="67"/>
    </location>
</feature>
<accession>A0A4V6ET06</accession>
<protein>
    <submittedName>
        <fullName evidence="3">Uncharacterized protein</fullName>
    </submittedName>
</protein>
<name>A0A4V6ET06_9BASI</name>
<evidence type="ECO:0000313" key="3">
    <source>
        <dbReference type="EMBL" id="TKY84629.1"/>
    </source>
</evidence>
<keyword evidence="4" id="KW-1185">Reference proteome</keyword>
<evidence type="ECO:0000256" key="1">
    <source>
        <dbReference type="SAM" id="Coils"/>
    </source>
</evidence>
<dbReference type="OrthoDB" id="2556589at2759"/>
<feature type="compositionally biased region" description="Basic and acidic residues" evidence="2">
    <location>
        <begin position="17"/>
        <end position="35"/>
    </location>
</feature>
<feature type="compositionally biased region" description="Low complexity" evidence="2">
    <location>
        <begin position="244"/>
        <end position="253"/>
    </location>
</feature>
<feature type="compositionally biased region" description="Basic and acidic residues" evidence="2">
    <location>
        <begin position="78"/>
        <end position="89"/>
    </location>
</feature>
<evidence type="ECO:0000256" key="2">
    <source>
        <dbReference type="SAM" id="MobiDB-lite"/>
    </source>
</evidence>
<feature type="region of interest" description="Disordered" evidence="2">
    <location>
        <begin position="1"/>
        <end position="99"/>
    </location>
</feature>
<evidence type="ECO:0000313" key="4">
    <source>
        <dbReference type="Proteomes" id="UP000306050"/>
    </source>
</evidence>
<comment type="caution">
    <text evidence="3">The sequence shown here is derived from an EMBL/GenBank/DDBJ whole genome shotgun (WGS) entry which is preliminary data.</text>
</comment>
<reference evidence="3 4" key="1">
    <citation type="submission" date="2019-05" db="EMBL/GenBank/DDBJ databases">
        <title>Sporisorium graminicola CBS 10092 draft sequencing and annotation.</title>
        <authorList>
            <person name="Solano-Gonzalez S."/>
            <person name="Caddick M.X."/>
            <person name="Darby A."/>
        </authorList>
    </citation>
    <scope>NUCLEOTIDE SEQUENCE [LARGE SCALE GENOMIC DNA]</scope>
    <source>
        <strain evidence="3 4">CBS 10092</strain>
    </source>
</reference>
<dbReference type="RefSeq" id="XP_029736614.1">
    <property type="nucleotide sequence ID" value="XM_029887122.1"/>
</dbReference>
<organism evidence="3 4">
    <name type="scientific">Sporisorium graminicola</name>
    <dbReference type="NCBI Taxonomy" id="280036"/>
    <lineage>
        <taxon>Eukaryota</taxon>
        <taxon>Fungi</taxon>
        <taxon>Dikarya</taxon>
        <taxon>Basidiomycota</taxon>
        <taxon>Ustilaginomycotina</taxon>
        <taxon>Ustilaginomycetes</taxon>
        <taxon>Ustilaginales</taxon>
        <taxon>Ustilaginaceae</taxon>
        <taxon>Sporisorium</taxon>
    </lineage>
</organism>
<sequence>MAIANTIMTNDNDDPPAEEKHHDIALDAATEKADKASSSGSGSLTQRAALIRDELLGNDSLEHDSVHESLPSSGSSADRLDNADEKVESQSEDDSLEERLSSSAIALSLRHIAMAFDEKSRELESLRKIHQTHEEETALLRAQIEDVKEERETMTWELNELKSSHASTSCELEALKIDVENKDELLCLSDSICSRIFDMIHAIKAQIEAAESLSSAIRTISSPSSSSTASHESNAVSLTSSDVSSTPTAFASSPTSIQALIKQIEAKYSE</sequence>
<feature type="compositionally biased region" description="Low complexity" evidence="2">
    <location>
        <begin position="220"/>
        <end position="237"/>
    </location>
</feature>
<feature type="coiled-coil region" evidence="1">
    <location>
        <begin position="116"/>
        <end position="164"/>
    </location>
</feature>
<dbReference type="KEGG" id="sgra:EX895_006531"/>
<feature type="compositionally biased region" description="Polar residues" evidence="2">
    <location>
        <begin position="1"/>
        <end position="10"/>
    </location>
</feature>
<dbReference type="AlphaFoldDB" id="A0A4V6ET06"/>